<dbReference type="OrthoDB" id="9808724at2"/>
<dbReference type="RefSeq" id="WP_006270855.1">
    <property type="nucleotide sequence ID" value="NZ_GL883077.1"/>
</dbReference>
<protein>
    <recommendedName>
        <fullName evidence="3">DUF1349 domain-containing protein</fullName>
    </recommendedName>
</protein>
<dbReference type="eggNOG" id="COG3506">
    <property type="taxonomic scope" value="Bacteria"/>
</dbReference>
<dbReference type="SUPFAM" id="SSF49899">
    <property type="entry name" value="Concanavalin A-like lectins/glucanases"/>
    <property type="match status" value="1"/>
</dbReference>
<dbReference type="EMBL" id="GL883077">
    <property type="protein sequence ID" value="EGF91692.1"/>
    <property type="molecule type" value="Genomic_DNA"/>
</dbReference>
<dbReference type="Pfam" id="PF07081">
    <property type="entry name" value="DUF1349"/>
    <property type="match status" value="1"/>
</dbReference>
<proteinExistence type="predicted"/>
<dbReference type="HOGENOM" id="CLU_082825_1_0_5"/>
<dbReference type="AlphaFoldDB" id="F4QHY1"/>
<keyword evidence="2" id="KW-1185">Reference proteome</keyword>
<sequence>MATPQIWMKGLPFELTLSEAGHVTMADGELTLTAPKGTDLYNPAGKPAVASAPRLTFTPPAGNFIFAFKAKSDLKAAYDGPGLVVWNGEGYWAKLLFERLPDNTNAVSSNVSTPVGDNSYHFRTEGSVNEIWMKVVRVKTSVFFYVSRDGKTWEILRDFSVDPARPLAIGMFGQSPLGEELTTVFSDIRFESKTIASYWNGE</sequence>
<name>F4QHY1_9CAUL</name>
<dbReference type="InterPro" id="IPR009784">
    <property type="entry name" value="DUF1349"/>
</dbReference>
<dbReference type="InterPro" id="IPR013320">
    <property type="entry name" value="ConA-like_dom_sf"/>
</dbReference>
<gene>
    <name evidence="1" type="ORF">ABI_01220</name>
</gene>
<evidence type="ECO:0000313" key="1">
    <source>
        <dbReference type="EMBL" id="EGF91692.1"/>
    </source>
</evidence>
<accession>F4QHY1</accession>
<evidence type="ECO:0008006" key="3">
    <source>
        <dbReference type="Google" id="ProtNLM"/>
    </source>
</evidence>
<reference evidence="2" key="1">
    <citation type="submission" date="2011-03" db="EMBL/GenBank/DDBJ databases">
        <title>Draft genome sequence of Brevundimonas diminuta.</title>
        <authorList>
            <person name="Brown P.J.B."/>
            <person name="Buechlein A."/>
            <person name="Hemmerich C."/>
            <person name="Brun Y.V."/>
        </authorList>
    </citation>
    <scope>NUCLEOTIDE SEQUENCE [LARGE SCALE GENOMIC DNA]</scope>
    <source>
        <strain evidence="2">C19</strain>
    </source>
</reference>
<dbReference type="PANTHER" id="PTHR35332">
    <property type="entry name" value="REGULATION OF ENOLASE PROTEIN 1"/>
    <property type="match status" value="1"/>
</dbReference>
<organism evidence="1 2">
    <name type="scientific">Asticcacaulis biprosthecium C19</name>
    <dbReference type="NCBI Taxonomy" id="715226"/>
    <lineage>
        <taxon>Bacteria</taxon>
        <taxon>Pseudomonadati</taxon>
        <taxon>Pseudomonadota</taxon>
        <taxon>Alphaproteobacteria</taxon>
        <taxon>Caulobacterales</taxon>
        <taxon>Caulobacteraceae</taxon>
        <taxon>Asticcacaulis</taxon>
    </lineage>
</organism>
<dbReference type="Gene3D" id="2.60.120.200">
    <property type="match status" value="1"/>
</dbReference>
<dbReference type="PANTHER" id="PTHR35332:SF2">
    <property type="entry name" value="REGULATION OF ENOLASE PROTEIN 1"/>
    <property type="match status" value="1"/>
</dbReference>
<dbReference type="Proteomes" id="UP000006512">
    <property type="component" value="Unassembled WGS sequence"/>
</dbReference>
<evidence type="ECO:0000313" key="2">
    <source>
        <dbReference type="Proteomes" id="UP000006512"/>
    </source>
</evidence>